<sequence>MGPGRTLALRAKKSRMMRWLVLSADGTKQQLTLDKRQLIQTYQLDIPIRDMRLLDVTLMAAGAGVGSGPAQGAQGAAQGGTAQLLVRDNAMLLVMEHVRMIITADKVGTCLV</sequence>
<dbReference type="Gene3D" id="2.40.128.330">
    <property type="match status" value="1"/>
</dbReference>
<accession>A0A699ZI63</accession>
<evidence type="ECO:0000313" key="3">
    <source>
        <dbReference type="Proteomes" id="UP000485058"/>
    </source>
</evidence>
<comment type="caution">
    <text evidence="2">The sequence shown here is derived from an EMBL/GenBank/DDBJ whole genome shotgun (WGS) entry which is preliminary data.</text>
</comment>
<gene>
    <name evidence="2" type="ORF">HaLaN_19891</name>
</gene>
<dbReference type="AlphaFoldDB" id="A0A699ZI63"/>
<dbReference type="EMBL" id="BLLF01002037">
    <property type="protein sequence ID" value="GFH22427.1"/>
    <property type="molecule type" value="Genomic_DNA"/>
</dbReference>
<dbReference type="PANTHER" id="PTHR13890">
    <property type="entry name" value="RNA SPLICING PROTEIN MRS2, MITOCHONDRIAL"/>
    <property type="match status" value="1"/>
</dbReference>
<dbReference type="InterPro" id="IPR039204">
    <property type="entry name" value="MRS2-like"/>
</dbReference>
<protein>
    <submittedName>
        <fullName evidence="2">Uncharacterized protein</fullName>
    </submittedName>
</protein>
<feature type="non-terminal residue" evidence="2">
    <location>
        <position position="1"/>
    </location>
</feature>
<evidence type="ECO:0000256" key="1">
    <source>
        <dbReference type="ARBA" id="ARBA00007535"/>
    </source>
</evidence>
<evidence type="ECO:0000313" key="2">
    <source>
        <dbReference type="EMBL" id="GFH22427.1"/>
    </source>
</evidence>
<proteinExistence type="inferred from homology"/>
<organism evidence="2 3">
    <name type="scientific">Haematococcus lacustris</name>
    <name type="common">Green alga</name>
    <name type="synonym">Haematococcus pluvialis</name>
    <dbReference type="NCBI Taxonomy" id="44745"/>
    <lineage>
        <taxon>Eukaryota</taxon>
        <taxon>Viridiplantae</taxon>
        <taxon>Chlorophyta</taxon>
        <taxon>core chlorophytes</taxon>
        <taxon>Chlorophyceae</taxon>
        <taxon>CS clade</taxon>
        <taxon>Chlamydomonadales</taxon>
        <taxon>Haematococcaceae</taxon>
        <taxon>Haematococcus</taxon>
    </lineage>
</organism>
<dbReference type="GO" id="GO:0015095">
    <property type="term" value="F:magnesium ion transmembrane transporter activity"/>
    <property type="evidence" value="ECO:0007669"/>
    <property type="project" value="TreeGrafter"/>
</dbReference>
<dbReference type="Proteomes" id="UP000485058">
    <property type="component" value="Unassembled WGS sequence"/>
</dbReference>
<dbReference type="PANTHER" id="PTHR13890:SF31">
    <property type="entry name" value="MAGNESIUM TRANSPORTER MRS2-2-RELATED"/>
    <property type="match status" value="1"/>
</dbReference>
<reference evidence="2 3" key="1">
    <citation type="submission" date="2020-02" db="EMBL/GenBank/DDBJ databases">
        <title>Draft genome sequence of Haematococcus lacustris strain NIES-144.</title>
        <authorList>
            <person name="Morimoto D."/>
            <person name="Nakagawa S."/>
            <person name="Yoshida T."/>
            <person name="Sawayama S."/>
        </authorList>
    </citation>
    <scope>NUCLEOTIDE SEQUENCE [LARGE SCALE GENOMIC DNA]</scope>
    <source>
        <strain evidence="2 3">NIES-144</strain>
    </source>
</reference>
<name>A0A699ZI63_HAELA</name>
<keyword evidence="3" id="KW-1185">Reference proteome</keyword>
<comment type="similarity">
    <text evidence="1">Belongs to the CorA metal ion transporter (MIT) (TC 1.A.35.5) family.</text>
</comment>